<dbReference type="Proteomes" id="UP001575105">
    <property type="component" value="Unassembled WGS sequence"/>
</dbReference>
<gene>
    <name evidence="1" type="ORF">ACERK3_19425</name>
</gene>
<evidence type="ECO:0000313" key="1">
    <source>
        <dbReference type="EMBL" id="MFA9480444.1"/>
    </source>
</evidence>
<comment type="caution">
    <text evidence="1">The sequence shown here is derived from an EMBL/GenBank/DDBJ whole genome shotgun (WGS) entry which is preliminary data.</text>
</comment>
<name>A0ABV4UC72_9BACT</name>
<protein>
    <submittedName>
        <fullName evidence="1">Uncharacterized protein</fullName>
    </submittedName>
</protein>
<reference evidence="1 2" key="1">
    <citation type="submission" date="2024-08" db="EMBL/GenBank/DDBJ databases">
        <title>Whole-genome sequencing of halo(alkali)philic microorganisms from hypersaline lakes.</title>
        <authorList>
            <person name="Sorokin D.Y."/>
            <person name="Merkel A.Y."/>
            <person name="Messina E."/>
            <person name="Yakimov M."/>
        </authorList>
    </citation>
    <scope>NUCLEOTIDE SEQUENCE [LARGE SCALE GENOMIC DNA]</scope>
    <source>
        <strain evidence="1 2">AB-hyl4</strain>
    </source>
</reference>
<accession>A0ABV4UC72</accession>
<dbReference type="RefSeq" id="WP_425347365.1">
    <property type="nucleotide sequence ID" value="NZ_JBGUBD010000022.1"/>
</dbReference>
<proteinExistence type="predicted"/>
<organism evidence="1 2">
    <name type="scientific">Natronomicrosphaera hydrolytica</name>
    <dbReference type="NCBI Taxonomy" id="3242702"/>
    <lineage>
        <taxon>Bacteria</taxon>
        <taxon>Pseudomonadati</taxon>
        <taxon>Planctomycetota</taxon>
        <taxon>Phycisphaerae</taxon>
        <taxon>Phycisphaerales</taxon>
        <taxon>Phycisphaeraceae</taxon>
        <taxon>Natronomicrosphaera</taxon>
    </lineage>
</organism>
<keyword evidence="2" id="KW-1185">Reference proteome</keyword>
<evidence type="ECO:0000313" key="2">
    <source>
        <dbReference type="Proteomes" id="UP001575105"/>
    </source>
</evidence>
<sequence length="110" mass="12350">MVDAAGGVPEAATTQLHLRCVHCDYQLVVQMSVPLEDLLEAVRAVHAHGPHPIEPHDQVEAHADRGVQALGPLDAAEVRTFLQQLKRLSFRRDTKNFQQWISRLNDRNTP</sequence>
<dbReference type="EMBL" id="JBGUBD010000022">
    <property type="protein sequence ID" value="MFA9480444.1"/>
    <property type="molecule type" value="Genomic_DNA"/>
</dbReference>